<feature type="non-terminal residue" evidence="3">
    <location>
        <position position="154"/>
    </location>
</feature>
<dbReference type="PANTHER" id="PTHR15615:SF10">
    <property type="entry name" value="PHO85 CYCLIN-2-RELATED"/>
    <property type="match status" value="1"/>
</dbReference>
<evidence type="ECO:0000256" key="1">
    <source>
        <dbReference type="RuleBase" id="RU000383"/>
    </source>
</evidence>
<dbReference type="InterPro" id="IPR006671">
    <property type="entry name" value="Cyclin_N"/>
</dbReference>
<feature type="domain" description="Cyclin-like" evidence="2">
    <location>
        <begin position="46"/>
        <end position="133"/>
    </location>
</feature>
<gene>
    <name evidence="3" type="ORF">FISHEDRAFT_49901</name>
</gene>
<evidence type="ECO:0000313" key="3">
    <source>
        <dbReference type="EMBL" id="KIY45164.1"/>
    </source>
</evidence>
<dbReference type="AlphaFoldDB" id="A0A0D7A454"/>
<protein>
    <submittedName>
        <fullName evidence="3">Cyclin-like protein</fullName>
    </submittedName>
</protein>
<dbReference type="Gene3D" id="1.10.472.10">
    <property type="entry name" value="Cyclin-like"/>
    <property type="match status" value="1"/>
</dbReference>
<dbReference type="GO" id="GO:0016538">
    <property type="term" value="F:cyclin-dependent protein serine/threonine kinase regulator activity"/>
    <property type="evidence" value="ECO:0007669"/>
    <property type="project" value="TreeGrafter"/>
</dbReference>
<dbReference type="GO" id="GO:0019901">
    <property type="term" value="F:protein kinase binding"/>
    <property type="evidence" value="ECO:0007669"/>
    <property type="project" value="InterPro"/>
</dbReference>
<dbReference type="SMART" id="SM00385">
    <property type="entry name" value="CYCLIN"/>
    <property type="match status" value="1"/>
</dbReference>
<evidence type="ECO:0000313" key="4">
    <source>
        <dbReference type="Proteomes" id="UP000054144"/>
    </source>
</evidence>
<keyword evidence="1" id="KW-0195">Cyclin</keyword>
<dbReference type="InterPro" id="IPR013763">
    <property type="entry name" value="Cyclin-like_dom"/>
</dbReference>
<comment type="similarity">
    <text evidence="1">Belongs to the cyclin family.</text>
</comment>
<dbReference type="Proteomes" id="UP000054144">
    <property type="component" value="Unassembled WGS sequence"/>
</dbReference>
<evidence type="ECO:0000259" key="2">
    <source>
        <dbReference type="SMART" id="SM00385"/>
    </source>
</evidence>
<dbReference type="PANTHER" id="PTHR15615">
    <property type="match status" value="1"/>
</dbReference>
<dbReference type="SUPFAM" id="SSF47954">
    <property type="entry name" value="Cyclin-like"/>
    <property type="match status" value="1"/>
</dbReference>
<name>A0A0D7A454_9AGAR</name>
<organism evidence="3 4">
    <name type="scientific">Fistulina hepatica ATCC 64428</name>
    <dbReference type="NCBI Taxonomy" id="1128425"/>
    <lineage>
        <taxon>Eukaryota</taxon>
        <taxon>Fungi</taxon>
        <taxon>Dikarya</taxon>
        <taxon>Basidiomycota</taxon>
        <taxon>Agaricomycotina</taxon>
        <taxon>Agaricomycetes</taxon>
        <taxon>Agaricomycetidae</taxon>
        <taxon>Agaricales</taxon>
        <taxon>Fistulinaceae</taxon>
        <taxon>Fistulina</taxon>
    </lineage>
</organism>
<proteinExistence type="inferred from homology"/>
<keyword evidence="4" id="KW-1185">Reference proteome</keyword>
<dbReference type="Pfam" id="PF00134">
    <property type="entry name" value="Cyclin_N"/>
    <property type="match status" value="1"/>
</dbReference>
<accession>A0A0D7A454</accession>
<sequence>MHNPQLVQLLAKRVSLDMVEHITRQTEGVIRVEGDVQPSQLLPLKDFMINLIKRSNVHTPTLLMTLIYLERLKNKFPSFSRSMSCTRHRVFLATLIVAAKYLNDSSPKNEHWAKYSLMFDVTEVNLMEMQLLHLLDFDLRFSEEQIVDGFAPFM</sequence>
<reference evidence="3 4" key="1">
    <citation type="journal article" date="2015" name="Fungal Genet. Biol.">
        <title>Evolution of novel wood decay mechanisms in Agaricales revealed by the genome sequences of Fistulina hepatica and Cylindrobasidium torrendii.</title>
        <authorList>
            <person name="Floudas D."/>
            <person name="Held B.W."/>
            <person name="Riley R."/>
            <person name="Nagy L.G."/>
            <person name="Koehler G."/>
            <person name="Ransdell A.S."/>
            <person name="Younus H."/>
            <person name="Chow J."/>
            <person name="Chiniquy J."/>
            <person name="Lipzen A."/>
            <person name="Tritt A."/>
            <person name="Sun H."/>
            <person name="Haridas S."/>
            <person name="LaButti K."/>
            <person name="Ohm R.A."/>
            <person name="Kues U."/>
            <person name="Blanchette R.A."/>
            <person name="Grigoriev I.V."/>
            <person name="Minto R.E."/>
            <person name="Hibbett D.S."/>
        </authorList>
    </citation>
    <scope>NUCLEOTIDE SEQUENCE [LARGE SCALE GENOMIC DNA]</scope>
    <source>
        <strain evidence="3 4">ATCC 64428</strain>
    </source>
</reference>
<dbReference type="InterPro" id="IPR036915">
    <property type="entry name" value="Cyclin-like_sf"/>
</dbReference>
<dbReference type="EMBL" id="KN882061">
    <property type="protein sequence ID" value="KIY45164.1"/>
    <property type="molecule type" value="Genomic_DNA"/>
</dbReference>
<dbReference type="InterPro" id="IPR013922">
    <property type="entry name" value="Cyclin_PHO80-like"/>
</dbReference>
<dbReference type="GO" id="GO:0000307">
    <property type="term" value="C:cyclin-dependent protein kinase holoenzyme complex"/>
    <property type="evidence" value="ECO:0007669"/>
    <property type="project" value="TreeGrafter"/>
</dbReference>
<dbReference type="OrthoDB" id="10250320at2759"/>
<dbReference type="GO" id="GO:0005634">
    <property type="term" value="C:nucleus"/>
    <property type="evidence" value="ECO:0007669"/>
    <property type="project" value="TreeGrafter"/>
</dbReference>
<dbReference type="CDD" id="cd20557">
    <property type="entry name" value="CYCLIN_ScPCL1-like"/>
    <property type="match status" value="1"/>
</dbReference>